<reference evidence="3 4" key="2">
    <citation type="submission" date="2023-03" db="EMBL/GenBank/DDBJ databases">
        <authorList>
            <consortium name="Wellcome Sanger Institute Data Sharing"/>
        </authorList>
    </citation>
    <scope>NUCLEOTIDE SEQUENCE [LARGE SCALE GENOMIC DNA]</scope>
</reference>
<keyword evidence="1" id="KW-0175">Coiled coil</keyword>
<name>A0AAX7UGL5_ASTCA</name>
<accession>A0AAX7UGL5</accession>
<evidence type="ECO:0000313" key="4">
    <source>
        <dbReference type="Proteomes" id="UP000265100"/>
    </source>
</evidence>
<feature type="region of interest" description="Disordered" evidence="2">
    <location>
        <begin position="1"/>
        <end position="45"/>
    </location>
</feature>
<sequence length="312" mass="34248">MADKREHRRKRGQAGAGGSQSPELGRESQRDAAITESSYEQGAGAPLGEATFTRALEALKRDICDKLECKIDTVTHTLRSEISSVKAEFKAAITTLQATVNAQGTTIKDLELSATTCSDDLTSLQSAVKVLTEEVRQLQAKCEDLEGRSRRNNIRLVGIPEGLESSNPREFISHLLQDLLKLNEAPLLDRVHRSLGSKPREGTPPRPLLIRVHYFHVKEQLLRLAGANSPLLYQGRRISIFPDFTPAVAKKRSQFTGVKRLLHSCPGIKFGLFYPAELRVTLPDGVIRKFTDPASATDFANKILGGPASQGT</sequence>
<proteinExistence type="predicted"/>
<protein>
    <recommendedName>
        <fullName evidence="5">L1 transposable element RRM domain-containing protein</fullName>
    </recommendedName>
</protein>
<dbReference type="Ensembl" id="ENSACLT00000051120.1">
    <property type="protein sequence ID" value="ENSACLP00000074351.1"/>
    <property type="gene ID" value="ENSACLG00000034564.1"/>
</dbReference>
<dbReference type="Gene3D" id="3.30.250.20">
    <property type="entry name" value="L1 transposable element, C-terminal domain"/>
    <property type="match status" value="1"/>
</dbReference>
<dbReference type="PANTHER" id="PTHR11505">
    <property type="entry name" value="L1 TRANSPOSABLE ELEMENT-RELATED"/>
    <property type="match status" value="1"/>
</dbReference>
<dbReference type="GeneTree" id="ENSGT00940000160789"/>
<dbReference type="InterPro" id="IPR042566">
    <property type="entry name" value="L1_C"/>
</dbReference>
<evidence type="ECO:0008006" key="5">
    <source>
        <dbReference type="Google" id="ProtNLM"/>
    </source>
</evidence>
<feature type="compositionally biased region" description="Basic residues" evidence="2">
    <location>
        <begin position="1"/>
        <end position="12"/>
    </location>
</feature>
<dbReference type="InterPro" id="IPR004244">
    <property type="entry name" value="Transposase_22"/>
</dbReference>
<dbReference type="Gene3D" id="1.20.5.1700">
    <property type="match status" value="1"/>
</dbReference>
<evidence type="ECO:0000313" key="3">
    <source>
        <dbReference type="Ensembl" id="ENSACLP00000068100.1"/>
    </source>
</evidence>
<reference evidence="3 4" key="1">
    <citation type="submission" date="2018-05" db="EMBL/GenBank/DDBJ databases">
        <authorList>
            <person name="Datahose"/>
        </authorList>
    </citation>
    <scope>NUCLEOTIDE SEQUENCE</scope>
</reference>
<reference evidence="3" key="3">
    <citation type="submission" date="2025-05" db="UniProtKB">
        <authorList>
            <consortium name="Ensembl"/>
        </authorList>
    </citation>
    <scope>IDENTIFICATION</scope>
</reference>
<feature type="coiled-coil region" evidence="1">
    <location>
        <begin position="121"/>
        <end position="148"/>
    </location>
</feature>
<organism evidence="3 4">
    <name type="scientific">Astatotilapia calliptera</name>
    <name type="common">Eastern happy</name>
    <name type="synonym">Chromis callipterus</name>
    <dbReference type="NCBI Taxonomy" id="8154"/>
    <lineage>
        <taxon>Eukaryota</taxon>
        <taxon>Metazoa</taxon>
        <taxon>Chordata</taxon>
        <taxon>Craniata</taxon>
        <taxon>Vertebrata</taxon>
        <taxon>Euteleostomi</taxon>
        <taxon>Actinopterygii</taxon>
        <taxon>Neopterygii</taxon>
        <taxon>Teleostei</taxon>
        <taxon>Neoteleostei</taxon>
        <taxon>Acanthomorphata</taxon>
        <taxon>Ovalentaria</taxon>
        <taxon>Cichlomorphae</taxon>
        <taxon>Cichliformes</taxon>
        <taxon>Cichlidae</taxon>
        <taxon>African cichlids</taxon>
        <taxon>Pseudocrenilabrinae</taxon>
        <taxon>Haplochromini</taxon>
        <taxon>Astatotilapia</taxon>
    </lineage>
</organism>
<evidence type="ECO:0000256" key="2">
    <source>
        <dbReference type="SAM" id="MobiDB-lite"/>
    </source>
</evidence>
<evidence type="ECO:0000256" key="1">
    <source>
        <dbReference type="SAM" id="Coils"/>
    </source>
</evidence>
<dbReference type="AlphaFoldDB" id="A0AAX7UGL5"/>
<dbReference type="Proteomes" id="UP000265100">
    <property type="component" value="Chromosome 20"/>
</dbReference>
<keyword evidence="4" id="KW-1185">Reference proteome</keyword>
<dbReference type="Ensembl" id="ENSACLT00000064394.1">
    <property type="protein sequence ID" value="ENSACLP00000068100.1"/>
    <property type="gene ID" value="ENSACLG00000034564.1"/>
</dbReference>